<feature type="domain" description="Integrase catalytic" evidence="3">
    <location>
        <begin position="343"/>
        <end position="506"/>
    </location>
</feature>
<dbReference type="PANTHER" id="PTHR37984:SF15">
    <property type="entry name" value="INTEGRASE CATALYTIC DOMAIN-CONTAINING PROTEIN"/>
    <property type="match status" value="1"/>
</dbReference>
<evidence type="ECO:0000259" key="2">
    <source>
        <dbReference type="PROSITE" id="PS50878"/>
    </source>
</evidence>
<gene>
    <name evidence="4" type="ORF">Cvel_18640</name>
</gene>
<dbReference type="AlphaFoldDB" id="A0A0G4FTE2"/>
<protein>
    <recommendedName>
        <fullName evidence="5">Integrase catalytic domain-containing protein</fullName>
    </recommendedName>
</protein>
<dbReference type="CDD" id="cd01647">
    <property type="entry name" value="RT_LTR"/>
    <property type="match status" value="1"/>
</dbReference>
<dbReference type="InterPro" id="IPR043128">
    <property type="entry name" value="Rev_trsase/Diguanyl_cyclase"/>
</dbReference>
<sequence>MAQGLINAPATFQRAMQLVLSGLPRELALVYINDLIIFLKDFDSHLEDLRTLLDQVQKCGLKLKVEKAQFVLSEVKYLGFFLSADGIRPDLAKLEALRNMEPLRERAETDHKALLAWKDKKLNNAKLQRWATELADHDLNIQHVPGRLHSEADVLSRLRQKVRNSSTAPCKADGTVPATPVEPVDTNKTEETDHRGDRKGNVQEERELSKQGEGFLEGLKKHSGGDAYTGPRIRYLKTEELSQSNRMSRTILVSADRFRTENGILYCMEGDREQLVVPAALRDCVIASNHDYALFGHLRTRRTLHRVKESFWWPSMANDMKDWCETCGPCQRRTPARGTDPGVTSIPVSGLRELYGMDIVGLFRTAPGGYKYILVVTDHYTKWAHVFPLVEMSATTIARLLLDFVFLDHGFPRFLLSDRGTNFCAEIVSTLSRLLGVERIRTTAYHPQGNGLTERFNQTLVNMLAKCLEKNPEKWAAVCRQYAWAYNTSVHDITSHTPYELMFGMIPPHSLLPVNAFADVPATDVADWLEFLKKEMEET</sequence>
<dbReference type="SUPFAM" id="SSF56672">
    <property type="entry name" value="DNA/RNA polymerases"/>
    <property type="match status" value="1"/>
</dbReference>
<evidence type="ECO:0000313" key="4">
    <source>
        <dbReference type="EMBL" id="CEM17943.1"/>
    </source>
</evidence>
<dbReference type="PANTHER" id="PTHR37984">
    <property type="entry name" value="PROTEIN CBG26694"/>
    <property type="match status" value="1"/>
</dbReference>
<organism evidence="4">
    <name type="scientific">Chromera velia CCMP2878</name>
    <dbReference type="NCBI Taxonomy" id="1169474"/>
    <lineage>
        <taxon>Eukaryota</taxon>
        <taxon>Sar</taxon>
        <taxon>Alveolata</taxon>
        <taxon>Colpodellida</taxon>
        <taxon>Chromeraceae</taxon>
        <taxon>Chromera</taxon>
    </lineage>
</organism>
<dbReference type="GO" id="GO:0015074">
    <property type="term" value="P:DNA integration"/>
    <property type="evidence" value="ECO:0007669"/>
    <property type="project" value="InterPro"/>
</dbReference>
<reference evidence="4" key="1">
    <citation type="submission" date="2014-11" db="EMBL/GenBank/DDBJ databases">
        <authorList>
            <person name="Otto D Thomas"/>
            <person name="Naeem Raeece"/>
        </authorList>
    </citation>
    <scope>NUCLEOTIDE SEQUENCE</scope>
</reference>
<feature type="domain" description="Reverse transcriptase" evidence="2">
    <location>
        <begin position="1"/>
        <end position="82"/>
    </location>
</feature>
<evidence type="ECO:0000259" key="3">
    <source>
        <dbReference type="PROSITE" id="PS50994"/>
    </source>
</evidence>
<dbReference type="SUPFAM" id="SSF53098">
    <property type="entry name" value="Ribonuclease H-like"/>
    <property type="match status" value="1"/>
</dbReference>
<dbReference type="Gene3D" id="3.30.70.270">
    <property type="match status" value="1"/>
</dbReference>
<feature type="compositionally biased region" description="Basic and acidic residues" evidence="1">
    <location>
        <begin position="185"/>
        <end position="210"/>
    </location>
</feature>
<dbReference type="VEuPathDB" id="CryptoDB:Cvel_18640"/>
<dbReference type="Pfam" id="PF00665">
    <property type="entry name" value="rve"/>
    <property type="match status" value="1"/>
</dbReference>
<dbReference type="FunFam" id="1.10.340.70:FF:000001">
    <property type="entry name" value="Retrovirus-related Pol polyprotein from transposon gypsy-like Protein"/>
    <property type="match status" value="1"/>
</dbReference>
<dbReference type="Gene3D" id="3.30.420.10">
    <property type="entry name" value="Ribonuclease H-like superfamily/Ribonuclease H"/>
    <property type="match status" value="1"/>
</dbReference>
<dbReference type="InterPro" id="IPR036397">
    <property type="entry name" value="RNaseH_sf"/>
</dbReference>
<dbReference type="PhylomeDB" id="A0A0G4FTE2"/>
<name>A0A0G4FTE2_9ALVE</name>
<feature type="region of interest" description="Disordered" evidence="1">
    <location>
        <begin position="160"/>
        <end position="223"/>
    </location>
</feature>
<dbReference type="Pfam" id="PF17921">
    <property type="entry name" value="Integrase_H2C2"/>
    <property type="match status" value="1"/>
</dbReference>
<dbReference type="EMBL" id="CDMZ01000614">
    <property type="protein sequence ID" value="CEM17943.1"/>
    <property type="molecule type" value="Genomic_DNA"/>
</dbReference>
<dbReference type="InterPro" id="IPR000477">
    <property type="entry name" value="RT_dom"/>
</dbReference>
<dbReference type="InterPro" id="IPR012337">
    <property type="entry name" value="RNaseH-like_sf"/>
</dbReference>
<dbReference type="Pfam" id="PF00078">
    <property type="entry name" value="RVT_1"/>
    <property type="match status" value="1"/>
</dbReference>
<evidence type="ECO:0000256" key="1">
    <source>
        <dbReference type="SAM" id="MobiDB-lite"/>
    </source>
</evidence>
<dbReference type="InterPro" id="IPR001584">
    <property type="entry name" value="Integrase_cat-core"/>
</dbReference>
<evidence type="ECO:0008006" key="5">
    <source>
        <dbReference type="Google" id="ProtNLM"/>
    </source>
</evidence>
<accession>A0A0G4FTE2</accession>
<dbReference type="InterPro" id="IPR041588">
    <property type="entry name" value="Integrase_H2C2"/>
</dbReference>
<dbReference type="PROSITE" id="PS50994">
    <property type="entry name" value="INTEGRASE"/>
    <property type="match status" value="1"/>
</dbReference>
<dbReference type="GO" id="GO:0003676">
    <property type="term" value="F:nucleic acid binding"/>
    <property type="evidence" value="ECO:0007669"/>
    <property type="project" value="InterPro"/>
</dbReference>
<dbReference type="FunFam" id="3.30.420.10:FF:000032">
    <property type="entry name" value="Retrovirus-related Pol polyprotein from transposon 297-like Protein"/>
    <property type="match status" value="1"/>
</dbReference>
<dbReference type="PROSITE" id="PS50878">
    <property type="entry name" value="RT_POL"/>
    <property type="match status" value="1"/>
</dbReference>
<dbReference type="Gene3D" id="1.10.340.70">
    <property type="match status" value="1"/>
</dbReference>
<dbReference type="InterPro" id="IPR043502">
    <property type="entry name" value="DNA/RNA_pol_sf"/>
</dbReference>
<proteinExistence type="predicted"/>
<dbReference type="InterPro" id="IPR050951">
    <property type="entry name" value="Retrovirus_Pol_polyprotein"/>
</dbReference>